<organism evidence="1">
    <name type="scientific">Utricularia reniformis</name>
    <dbReference type="NCBI Taxonomy" id="192314"/>
    <lineage>
        <taxon>Eukaryota</taxon>
        <taxon>Viridiplantae</taxon>
        <taxon>Streptophyta</taxon>
        <taxon>Embryophyta</taxon>
        <taxon>Tracheophyta</taxon>
        <taxon>Spermatophyta</taxon>
        <taxon>Magnoliopsida</taxon>
        <taxon>eudicotyledons</taxon>
        <taxon>Gunneridae</taxon>
        <taxon>Pentapetalae</taxon>
        <taxon>asterids</taxon>
        <taxon>lamiids</taxon>
        <taxon>Lamiales</taxon>
        <taxon>Lentibulariaceae</taxon>
        <taxon>Utricularia</taxon>
    </lineage>
</organism>
<proteinExistence type="predicted"/>
<geneLocation type="mitochondrion" evidence="1"/>
<sequence length="38" mass="4510">MVNSLKSFLEVKNQKMLSTKERMYKWASKRSPQVHSLV</sequence>
<name>A0A1Y0B0N1_9LAMI</name>
<dbReference type="EMBL" id="KY774314">
    <property type="protein sequence ID" value="ART30937.1"/>
    <property type="molecule type" value="Genomic_DNA"/>
</dbReference>
<protein>
    <submittedName>
        <fullName evidence="1">Uncharacterized protein</fullName>
    </submittedName>
</protein>
<keyword evidence="1" id="KW-0496">Mitochondrion</keyword>
<gene>
    <name evidence="1" type="ORF">AEK19_MT0689</name>
</gene>
<accession>A0A1Y0B0N1</accession>
<reference evidence="1" key="1">
    <citation type="submission" date="2017-03" db="EMBL/GenBank/DDBJ databases">
        <title>The mitochondrial genome of the carnivorous plant Utricularia reniformis (Lentibulariaceae): structure, comparative analysis and evolutionary landmarks.</title>
        <authorList>
            <person name="Silva S.R."/>
            <person name="Alvarenga D.O."/>
            <person name="Michael T.P."/>
            <person name="Miranda V.F.O."/>
            <person name="Varani A.M."/>
        </authorList>
    </citation>
    <scope>NUCLEOTIDE SEQUENCE</scope>
</reference>
<dbReference type="AlphaFoldDB" id="A0A1Y0B0N1"/>
<evidence type="ECO:0000313" key="1">
    <source>
        <dbReference type="EMBL" id="ART30937.1"/>
    </source>
</evidence>